<feature type="transmembrane region" description="Helical" evidence="6">
    <location>
        <begin position="81"/>
        <end position="100"/>
    </location>
</feature>
<keyword evidence="8" id="KW-1185">Reference proteome</keyword>
<dbReference type="InterPro" id="IPR008892">
    <property type="entry name" value="COR413"/>
</dbReference>
<evidence type="ECO:0000313" key="8">
    <source>
        <dbReference type="Proteomes" id="UP001497512"/>
    </source>
</evidence>
<keyword evidence="3 6" id="KW-0812">Transmembrane</keyword>
<dbReference type="PANTHER" id="PTHR33596:SF23">
    <property type="entry name" value="COLD-REGULATED 413 PLASMA MEMBRANE PROTEIN 2"/>
    <property type="match status" value="1"/>
</dbReference>
<comment type="subcellular location">
    <subcellularLocation>
        <location evidence="1">Membrane</location>
        <topology evidence="1">Multi-pass membrane protein</topology>
    </subcellularLocation>
</comment>
<evidence type="ECO:0000256" key="4">
    <source>
        <dbReference type="ARBA" id="ARBA00022989"/>
    </source>
</evidence>
<organism evidence="7 8">
    <name type="scientific">Sphagnum troendelagicum</name>
    <dbReference type="NCBI Taxonomy" id="128251"/>
    <lineage>
        <taxon>Eukaryota</taxon>
        <taxon>Viridiplantae</taxon>
        <taxon>Streptophyta</taxon>
        <taxon>Embryophyta</taxon>
        <taxon>Bryophyta</taxon>
        <taxon>Sphagnophytina</taxon>
        <taxon>Sphagnopsida</taxon>
        <taxon>Sphagnales</taxon>
        <taxon>Sphagnaceae</taxon>
        <taxon>Sphagnum</taxon>
    </lineage>
</organism>
<feature type="transmembrane region" description="Helical" evidence="6">
    <location>
        <begin position="107"/>
        <end position="127"/>
    </location>
</feature>
<dbReference type="PANTHER" id="PTHR33596">
    <property type="entry name" value="COLD-REGULATED 413 PLASMA MEMBRANE PROTEIN 2"/>
    <property type="match status" value="1"/>
</dbReference>
<keyword evidence="4 6" id="KW-1133">Transmembrane helix</keyword>
<accession>A0ABP0U5E2</accession>
<comment type="similarity">
    <text evidence="2">Belongs to the Cold-regulated 413 protein family.</text>
</comment>
<dbReference type="Proteomes" id="UP001497512">
    <property type="component" value="Chromosome 19"/>
</dbReference>
<evidence type="ECO:0000256" key="5">
    <source>
        <dbReference type="ARBA" id="ARBA00023136"/>
    </source>
</evidence>
<feature type="transmembrane region" description="Helical" evidence="6">
    <location>
        <begin position="193"/>
        <end position="211"/>
    </location>
</feature>
<dbReference type="Pfam" id="PF05562">
    <property type="entry name" value="WCOR413"/>
    <property type="match status" value="1"/>
</dbReference>
<protein>
    <submittedName>
        <fullName evidence="7">Uncharacterized protein</fullName>
    </submittedName>
</protein>
<evidence type="ECO:0000256" key="6">
    <source>
        <dbReference type="SAM" id="Phobius"/>
    </source>
</evidence>
<gene>
    <name evidence="7" type="ORF">CSSPTR1EN2_LOCUS11309</name>
</gene>
<dbReference type="EMBL" id="OZ019911">
    <property type="protein sequence ID" value="CAK9212583.1"/>
    <property type="molecule type" value="Genomic_DNA"/>
</dbReference>
<feature type="transmembrane region" description="Helical" evidence="6">
    <location>
        <begin position="155"/>
        <end position="173"/>
    </location>
</feature>
<name>A0ABP0U5E2_9BRYO</name>
<keyword evidence="5 6" id="KW-0472">Membrane</keyword>
<reference evidence="7" key="1">
    <citation type="submission" date="2024-02" db="EMBL/GenBank/DDBJ databases">
        <authorList>
            <consortium name="ELIXIR-Norway"/>
            <consortium name="Elixir Norway"/>
        </authorList>
    </citation>
    <scope>NUCLEOTIDE SEQUENCE</scope>
</reference>
<evidence type="ECO:0000256" key="1">
    <source>
        <dbReference type="ARBA" id="ARBA00004141"/>
    </source>
</evidence>
<evidence type="ECO:0000256" key="2">
    <source>
        <dbReference type="ARBA" id="ARBA00005852"/>
    </source>
</evidence>
<evidence type="ECO:0000313" key="7">
    <source>
        <dbReference type="EMBL" id="CAK9212583.1"/>
    </source>
</evidence>
<feature type="transmembrane region" description="Helical" evidence="6">
    <location>
        <begin position="133"/>
        <end position="150"/>
    </location>
</feature>
<feature type="transmembrane region" description="Helical" evidence="6">
    <location>
        <begin position="50"/>
        <end position="69"/>
    </location>
</feature>
<sequence length="212" mass="23443">MVAQRAFALDVSQVAADPVNNGLEADFQVLGELLRSMAAHTTLALENTHFGLTEIFQWIALITAVYLLILDRTNWRTNLLTALLVPYVALNLPDFLFNVLRSDIGRWIAFIAVVIRLFFAPVFPNIIHGDLELPAAAILLIVTAPALVLAVKDSIIGVGISLVIGIYLFVQHLNNSGGWRQAFGEAKGGAHTVGIVFLFLYPLYFLFFHWLL</sequence>
<evidence type="ECO:0000256" key="3">
    <source>
        <dbReference type="ARBA" id="ARBA00022692"/>
    </source>
</evidence>
<proteinExistence type="inferred from homology"/>